<evidence type="ECO:0000313" key="1">
    <source>
        <dbReference type="EMBL" id="EEY23882.1"/>
    </source>
</evidence>
<dbReference type="Pfam" id="PF06314">
    <property type="entry name" value="ADC"/>
    <property type="match status" value="1"/>
</dbReference>
<dbReference type="InterPro" id="IPR023375">
    <property type="entry name" value="ADC_dom_sf"/>
</dbReference>
<dbReference type="OMA" id="YNEYTHG"/>
<sequence length="233" mass="26281">MPFCRPPYSNGRDHAEDISILTAAYRVSVSSIRNLVPEFLQLADEPLITSRLIRYGKSSVGPYSEFVQQVEVSYQGEVFDFNLILILDNEKAIFLGREKYGFPKVFGDIDLQSPNKDQSVSGIAETMDKKSRIEFRFIPAGPQDCQAPKSTKRMLNLRYIPSPLHGEPPSLRELIPVTMAMKFPGIRAGKCDITFSKSSPIDPWTQLRIIKHEYAFYGEGGKAELEAREKSSL</sequence>
<evidence type="ECO:0000313" key="2">
    <source>
        <dbReference type="Proteomes" id="UP000008698"/>
    </source>
</evidence>
<keyword evidence="2" id="KW-1185">Reference proteome</keyword>
<organism evidence="2">
    <name type="scientific">Verticillium alfalfae (strain VaMs.102 / ATCC MYA-4576 / FGSC 10136)</name>
    <name type="common">Verticillium wilt of alfalfa</name>
    <name type="synonym">Verticillium albo-atrum</name>
    <dbReference type="NCBI Taxonomy" id="526221"/>
    <lineage>
        <taxon>Eukaryota</taxon>
        <taxon>Fungi</taxon>
        <taxon>Dikarya</taxon>
        <taxon>Ascomycota</taxon>
        <taxon>Pezizomycotina</taxon>
        <taxon>Sordariomycetes</taxon>
        <taxon>Hypocreomycetidae</taxon>
        <taxon>Glomerellales</taxon>
        <taxon>Plectosphaerellaceae</taxon>
        <taxon>Verticillium</taxon>
    </lineage>
</organism>
<protein>
    <submittedName>
        <fullName evidence="1">Decarboxylase DEC1</fullName>
    </submittedName>
</protein>
<dbReference type="HOGENOM" id="CLU_098009_0_0_1"/>
<name>C9SYL7_VERA1</name>
<dbReference type="EMBL" id="DS985230">
    <property type="protein sequence ID" value="EEY23882.1"/>
    <property type="molecule type" value="Genomic_DNA"/>
</dbReference>
<dbReference type="OrthoDB" id="10248817at2759"/>
<accession>C9SYL7</accession>
<dbReference type="KEGG" id="val:VDBG_09992"/>
<gene>
    <name evidence="1" type="ORF">VDBG_09992</name>
</gene>
<dbReference type="RefSeq" id="XP_002999952.1">
    <property type="nucleotide sequence ID" value="XM_002999906.1"/>
</dbReference>
<dbReference type="GO" id="GO:0016829">
    <property type="term" value="F:lyase activity"/>
    <property type="evidence" value="ECO:0007669"/>
    <property type="project" value="InterPro"/>
</dbReference>
<dbReference type="Gene3D" id="2.40.400.10">
    <property type="entry name" value="Acetoacetate decarboxylase-like"/>
    <property type="match status" value="1"/>
</dbReference>
<dbReference type="SUPFAM" id="SSF160104">
    <property type="entry name" value="Acetoacetate decarboxylase-like"/>
    <property type="match status" value="1"/>
</dbReference>
<proteinExistence type="predicted"/>
<dbReference type="InterPro" id="IPR010451">
    <property type="entry name" value="Acetoacetate_decarboxylase"/>
</dbReference>
<dbReference type="Proteomes" id="UP000008698">
    <property type="component" value="Unassembled WGS sequence"/>
</dbReference>
<dbReference type="GeneID" id="9531744"/>
<dbReference type="AlphaFoldDB" id="C9SYL7"/>
<dbReference type="eggNOG" id="ENOG502RXEA">
    <property type="taxonomic scope" value="Eukaryota"/>
</dbReference>
<reference evidence="2" key="1">
    <citation type="journal article" date="2011" name="PLoS Pathog.">
        <title>Comparative genomics yields insights into niche adaptation of plant vascular wilt pathogens.</title>
        <authorList>
            <person name="Klosterman S.J."/>
            <person name="Subbarao K.V."/>
            <person name="Kang S."/>
            <person name="Veronese P."/>
            <person name="Gold S.E."/>
            <person name="Thomma B.P.H.J."/>
            <person name="Chen Z."/>
            <person name="Henrissat B."/>
            <person name="Lee Y.-H."/>
            <person name="Park J."/>
            <person name="Garcia-Pedrajas M.D."/>
            <person name="Barbara D.J."/>
            <person name="Anchieta A."/>
            <person name="de Jonge R."/>
            <person name="Santhanam P."/>
            <person name="Maruthachalam K."/>
            <person name="Atallah Z."/>
            <person name="Amyotte S.G."/>
            <person name="Paz Z."/>
            <person name="Inderbitzin P."/>
            <person name="Hayes R.J."/>
            <person name="Heiman D.I."/>
            <person name="Young S."/>
            <person name="Zeng Q."/>
            <person name="Engels R."/>
            <person name="Galagan J."/>
            <person name="Cuomo C.A."/>
            <person name="Dobinson K.F."/>
            <person name="Ma L.-J."/>
        </authorList>
    </citation>
    <scope>NUCLEOTIDE SEQUENCE [LARGE SCALE GENOMIC DNA]</scope>
    <source>
        <strain evidence="2">VaMs.102 / ATCC MYA-4576 / FGSC 10136</strain>
    </source>
</reference>
<dbReference type="STRING" id="526221.C9SYL7"/>